<organism evidence="3 4">
    <name type="scientific">Fodinibius salicampi</name>
    <dbReference type="NCBI Taxonomy" id="1920655"/>
    <lineage>
        <taxon>Bacteria</taxon>
        <taxon>Pseudomonadati</taxon>
        <taxon>Balneolota</taxon>
        <taxon>Balneolia</taxon>
        <taxon>Balneolales</taxon>
        <taxon>Balneolaceae</taxon>
        <taxon>Fodinibius</taxon>
    </lineage>
</organism>
<accession>A0ABT3Q154</accession>
<dbReference type="EMBL" id="JAJNDC010000003">
    <property type="protein sequence ID" value="MCW9713839.1"/>
    <property type="molecule type" value="Genomic_DNA"/>
</dbReference>
<dbReference type="Pfam" id="PF13424">
    <property type="entry name" value="TPR_12"/>
    <property type="match status" value="4"/>
</dbReference>
<comment type="caution">
    <text evidence="3">The sequence shown here is derived from an EMBL/GenBank/DDBJ whole genome shotgun (WGS) entry which is preliminary data.</text>
</comment>
<feature type="domain" description="CHAT" evidence="2">
    <location>
        <begin position="666"/>
        <end position="974"/>
    </location>
</feature>
<feature type="repeat" description="TPR" evidence="1">
    <location>
        <begin position="307"/>
        <end position="340"/>
    </location>
</feature>
<dbReference type="SMART" id="SM00028">
    <property type="entry name" value="TPR"/>
    <property type="match status" value="9"/>
</dbReference>
<dbReference type="Proteomes" id="UP001207337">
    <property type="component" value="Unassembled WGS sequence"/>
</dbReference>
<feature type="repeat" description="TPR" evidence="1">
    <location>
        <begin position="107"/>
        <end position="140"/>
    </location>
</feature>
<feature type="repeat" description="TPR" evidence="1">
    <location>
        <begin position="267"/>
        <end position="300"/>
    </location>
</feature>
<dbReference type="SUPFAM" id="SSF48452">
    <property type="entry name" value="TPR-like"/>
    <property type="match status" value="2"/>
</dbReference>
<dbReference type="PANTHER" id="PTHR10098">
    <property type="entry name" value="RAPSYN-RELATED"/>
    <property type="match status" value="1"/>
</dbReference>
<protein>
    <submittedName>
        <fullName evidence="3">CHAT domain-containing protein</fullName>
    </submittedName>
</protein>
<feature type="repeat" description="TPR" evidence="1">
    <location>
        <begin position="187"/>
        <end position="220"/>
    </location>
</feature>
<reference evidence="3 4" key="1">
    <citation type="submission" date="2021-11" db="EMBL/GenBank/DDBJ databases">
        <title>Aliifidinibius sp. nov., a new bacterium isolated from saline soil.</title>
        <authorList>
            <person name="Galisteo C."/>
            <person name="De La Haba R."/>
            <person name="Sanchez-Porro C."/>
            <person name="Ventosa A."/>
        </authorList>
    </citation>
    <scope>NUCLEOTIDE SEQUENCE [LARGE SCALE GENOMIC DNA]</scope>
    <source>
        <strain evidence="3 4">KACC 190600</strain>
    </source>
</reference>
<dbReference type="InterPro" id="IPR019734">
    <property type="entry name" value="TPR_rpt"/>
</dbReference>
<sequence>MNKRWLFFFFAFLLLPIIVWGQSIQLADSLFKTGQQFDERGQMEESEFYYREAYQIYRNFQDTTSWLEAGKEYASAMVYRSKNEQALELYQQLLKVDHPANDTYNRGDLYNSMGWASNRMGKPDQALSYYEQSLPLAEKSGDKELIGVVYDNLGSAYHRKGNYSKALEFSQRALPYFEEIDNQSSIAITLNNIGNIYEALLLYDQALEYYNRSLDLQEDIGNAHSLYSVYSSIAGVQFSLGNYDQALVSHQKSLELARQTGTPSSIASALNNIGLLYKRLGEYDKALDYYQQSLAMKDDMTSPQSIAVTTKNLGMLLWEQGKTEKAAEHYREAMELRKQVGNPYDIASSLNTMVTLELENKNFEQAWEYAYQIQQIGDSTDSYSILEDAATYAGHIHEAQGKDREALQHFKKAHAYSQFLPENKQLASLQNLARQYHKMNSDSALIYGQQVIDIIENNRSRAGSVSELKTGYFQKHSDFYIELASWVLQYKKDTSRAFELVEQAKARALRDDLAKARQNIDQQLPEEVRVERNEKRNTIDSLYTQLDITSDLQEQSQINQTIQTAELELAAYENELAEQYPVIQKVQSSEAINLEQAQSLIDENTAVLQYAISDKDLLIFLICQDDVQLKRVPIAEGQSIDSTLTQQVAGFRDAILSNAPKETLQKHSKKLFGTLIQPFQQQLKNYEQLIVVPDGALAYMPFEAILQNNRYLVEDYHIKYVPSLTTLTLLDQSRPEKQNDLLAVAGSQFNENTSEVSLNSTGRLTSLPSTNMEVDSIASHFQQKAILKDDLVTEQNLKNRLRENSYQYVHLATHGIIDESQPGRSGLALSSGDEITPSSIEDGMLRSSEIFGLNINSDMVVLSACNTGLGKVVKGEGMLGMQRSFFFAGASTVVVSLWNVYDRSTASLMNEFYKALLNEEMQESWMDTALRWIGWDESLPFGLKAPAMRQAKLQMINHPLFNHPVYWAPFIVVGR</sequence>
<proteinExistence type="predicted"/>
<dbReference type="PROSITE" id="PS50005">
    <property type="entry name" value="TPR"/>
    <property type="match status" value="5"/>
</dbReference>
<evidence type="ECO:0000259" key="2">
    <source>
        <dbReference type="Pfam" id="PF12770"/>
    </source>
</evidence>
<dbReference type="Gene3D" id="1.25.40.10">
    <property type="entry name" value="Tetratricopeptide repeat domain"/>
    <property type="match status" value="4"/>
</dbReference>
<dbReference type="Pfam" id="PF12770">
    <property type="entry name" value="CHAT"/>
    <property type="match status" value="1"/>
</dbReference>
<keyword evidence="4" id="KW-1185">Reference proteome</keyword>
<dbReference type="PROSITE" id="PS50293">
    <property type="entry name" value="TPR_REGION"/>
    <property type="match status" value="1"/>
</dbReference>
<evidence type="ECO:0000313" key="4">
    <source>
        <dbReference type="Proteomes" id="UP001207337"/>
    </source>
</evidence>
<dbReference type="InterPro" id="IPR011990">
    <property type="entry name" value="TPR-like_helical_dom_sf"/>
</dbReference>
<dbReference type="RefSeq" id="WP_265790823.1">
    <property type="nucleotide sequence ID" value="NZ_BAABRS010000003.1"/>
</dbReference>
<keyword evidence="1" id="KW-0802">TPR repeat</keyword>
<name>A0ABT3Q154_9BACT</name>
<feature type="repeat" description="TPR" evidence="1">
    <location>
        <begin position="147"/>
        <end position="180"/>
    </location>
</feature>
<dbReference type="InterPro" id="IPR024983">
    <property type="entry name" value="CHAT_dom"/>
</dbReference>
<gene>
    <name evidence="3" type="ORF">LQ318_13080</name>
</gene>
<evidence type="ECO:0000256" key="1">
    <source>
        <dbReference type="PROSITE-ProRule" id="PRU00339"/>
    </source>
</evidence>
<evidence type="ECO:0000313" key="3">
    <source>
        <dbReference type="EMBL" id="MCW9713839.1"/>
    </source>
</evidence>